<sequence>MEERTYREEFYIPEGKIYMDGNSLGLMSVRAEKAVERAMTSWKEYGIDGWGKGETPWFSLSEELGNRMAPLVGAKKEEVMVTGSTTVNLHQLAATFYQPTRKRNKIMTDALAFPTDVYALKSQLQLKGYGDSELLQVESVDGRVLEEETIIRTMTNDVALIVLPSVLYRSGQILDMERLTSEAHERGILIGFDLSHSIGAIPHDLHEWGVDFAFWCNYKYMNAGPGSVGGLFVHERHFDRTPGLTGWFGSDKEVQFDMDHSFRKAPDVGAYQLGTPHVLSAAPLIGSLEMFEEAGIEELRKKSLRLTAYLMDLIDEELASYGFDIANPRKDVKRGGHVYIEHPEAARITKALKAEGVIPDFRKPSGIRLAPVPLYNTFDDCRQTVEILKMIMEEKRYKMYDNERDVIA</sequence>
<evidence type="ECO:0000313" key="8">
    <source>
        <dbReference type="Proteomes" id="UP000199225"/>
    </source>
</evidence>
<dbReference type="Pfam" id="PF22580">
    <property type="entry name" value="KYNU_C"/>
    <property type="match status" value="1"/>
</dbReference>
<dbReference type="GO" id="GO:0005737">
    <property type="term" value="C:cytoplasm"/>
    <property type="evidence" value="ECO:0007669"/>
    <property type="project" value="UniProtKB-UniRule"/>
</dbReference>
<reference evidence="8" key="1">
    <citation type="submission" date="2016-10" db="EMBL/GenBank/DDBJ databases">
        <authorList>
            <person name="Varghese N."/>
            <person name="Submissions S."/>
        </authorList>
    </citation>
    <scope>NUCLEOTIDE SEQUENCE [LARGE SCALE GENOMIC DNA]</scope>
    <source>
        <strain evidence="8">DSM 4771</strain>
    </source>
</reference>
<evidence type="ECO:0000256" key="4">
    <source>
        <dbReference type="HAMAP-Rule" id="MF_01970"/>
    </source>
</evidence>
<dbReference type="InterPro" id="IPR010111">
    <property type="entry name" value="Kynureninase"/>
</dbReference>
<evidence type="ECO:0000256" key="3">
    <source>
        <dbReference type="ARBA" id="ARBA00022898"/>
    </source>
</evidence>
<protein>
    <recommendedName>
        <fullName evidence="4 5">Kynureninase</fullName>
        <ecNumber evidence="4 5">3.7.1.3</ecNumber>
    </recommendedName>
    <alternativeName>
        <fullName evidence="4">L-kynurenine hydrolase</fullName>
    </alternativeName>
</protein>
<name>A0A1G8R334_9BACI</name>
<dbReference type="InterPro" id="IPR015424">
    <property type="entry name" value="PyrdxlP-dep_Trfase"/>
</dbReference>
<dbReference type="Gene3D" id="3.40.640.10">
    <property type="entry name" value="Type I PLP-dependent aspartate aminotransferase-like (Major domain)"/>
    <property type="match status" value="1"/>
</dbReference>
<dbReference type="PIRSF" id="PIRSF038800">
    <property type="entry name" value="KYNU"/>
    <property type="match status" value="1"/>
</dbReference>
<dbReference type="STRING" id="86666.SAMN04490247_0785"/>
<dbReference type="EMBL" id="FNEV01000002">
    <property type="protein sequence ID" value="SDJ11263.1"/>
    <property type="molecule type" value="Genomic_DNA"/>
</dbReference>
<feature type="binding site" evidence="4">
    <location>
        <position position="218"/>
    </location>
    <ligand>
        <name>pyridoxal 5'-phosphate</name>
        <dbReference type="ChEBI" id="CHEBI:597326"/>
    </ligand>
</feature>
<keyword evidence="2 4" id="KW-0378">Hydrolase</keyword>
<dbReference type="GO" id="GO:0009435">
    <property type="term" value="P:NAD+ biosynthetic process"/>
    <property type="evidence" value="ECO:0007669"/>
    <property type="project" value="UniProtKB-UniRule"/>
</dbReference>
<dbReference type="InterPro" id="IPR015421">
    <property type="entry name" value="PyrdxlP-dep_Trfase_major"/>
</dbReference>
<organism evidence="7 8">
    <name type="scientific">Salimicrobium halophilum</name>
    <dbReference type="NCBI Taxonomy" id="86666"/>
    <lineage>
        <taxon>Bacteria</taxon>
        <taxon>Bacillati</taxon>
        <taxon>Bacillota</taxon>
        <taxon>Bacilli</taxon>
        <taxon>Bacillales</taxon>
        <taxon>Bacillaceae</taxon>
        <taxon>Salimicrobium</taxon>
    </lineage>
</organism>
<dbReference type="EC" id="3.7.1.3" evidence="4 5"/>
<dbReference type="SUPFAM" id="SSF53383">
    <property type="entry name" value="PLP-dependent transferases"/>
    <property type="match status" value="1"/>
</dbReference>
<dbReference type="GO" id="GO:0043420">
    <property type="term" value="P:anthranilate metabolic process"/>
    <property type="evidence" value="ECO:0007669"/>
    <property type="project" value="TreeGrafter"/>
</dbReference>
<dbReference type="Gene3D" id="3.90.1150.10">
    <property type="entry name" value="Aspartate Aminotransferase, domain 1"/>
    <property type="match status" value="1"/>
</dbReference>
<comment type="catalytic activity">
    <reaction evidence="6">
        <text>3-hydroxy-L-kynurenine + H2O = 3-hydroxyanthranilate + L-alanine + H(+)</text>
        <dbReference type="Rhea" id="RHEA:25143"/>
        <dbReference type="ChEBI" id="CHEBI:15377"/>
        <dbReference type="ChEBI" id="CHEBI:15378"/>
        <dbReference type="ChEBI" id="CHEBI:36559"/>
        <dbReference type="ChEBI" id="CHEBI:57972"/>
        <dbReference type="ChEBI" id="CHEBI:58125"/>
        <dbReference type="EC" id="3.7.1.3"/>
    </reaction>
</comment>
<dbReference type="RefSeq" id="WP_093192293.1">
    <property type="nucleotide sequence ID" value="NZ_FNEV01000002.1"/>
</dbReference>
<dbReference type="PANTHER" id="PTHR14084:SF0">
    <property type="entry name" value="KYNURENINASE"/>
    <property type="match status" value="1"/>
</dbReference>
<keyword evidence="3 4" id="KW-0663">Pyridoxal phosphate</keyword>
<comment type="catalytic activity">
    <reaction evidence="4 6">
        <text>L-kynurenine + H2O = anthranilate + L-alanine + H(+)</text>
        <dbReference type="Rhea" id="RHEA:16813"/>
        <dbReference type="ChEBI" id="CHEBI:15377"/>
        <dbReference type="ChEBI" id="CHEBI:15378"/>
        <dbReference type="ChEBI" id="CHEBI:16567"/>
        <dbReference type="ChEBI" id="CHEBI:57959"/>
        <dbReference type="ChEBI" id="CHEBI:57972"/>
        <dbReference type="EC" id="3.7.1.3"/>
    </reaction>
</comment>
<feature type="binding site" evidence="4">
    <location>
        <position position="275"/>
    </location>
    <ligand>
        <name>pyridoxal 5'-phosphate</name>
        <dbReference type="ChEBI" id="CHEBI:597326"/>
    </ligand>
</feature>
<dbReference type="GO" id="GO:0019805">
    <property type="term" value="P:quinolinate biosynthetic process"/>
    <property type="evidence" value="ECO:0007669"/>
    <property type="project" value="UniProtKB-UniRule"/>
</dbReference>
<dbReference type="NCBIfam" id="TIGR01814">
    <property type="entry name" value="kynureninase"/>
    <property type="match status" value="1"/>
</dbReference>
<comment type="pathway">
    <text evidence="4 6">Amino-acid degradation; L-kynurenine degradation; L-alanine and anthranilate from L-kynurenine: step 1/1.</text>
</comment>
<dbReference type="AlphaFoldDB" id="A0A1G8R334"/>
<dbReference type="OrthoDB" id="9812626at2"/>
<evidence type="ECO:0000256" key="2">
    <source>
        <dbReference type="ARBA" id="ARBA00022801"/>
    </source>
</evidence>
<dbReference type="PANTHER" id="PTHR14084">
    <property type="entry name" value="KYNURENINASE"/>
    <property type="match status" value="1"/>
</dbReference>
<dbReference type="Proteomes" id="UP000199225">
    <property type="component" value="Unassembled WGS sequence"/>
</dbReference>
<dbReference type="HAMAP" id="MF_01970">
    <property type="entry name" value="Kynureninase"/>
    <property type="match status" value="1"/>
</dbReference>
<keyword evidence="8" id="KW-1185">Reference proteome</keyword>
<feature type="binding site" evidence="4">
    <location>
        <begin position="113"/>
        <end position="116"/>
    </location>
    <ligand>
        <name>pyridoxal 5'-phosphate</name>
        <dbReference type="ChEBI" id="CHEBI:597326"/>
    </ligand>
</feature>
<comment type="pathway">
    <text evidence="4 6">Cofactor biosynthesis; NAD(+) biosynthesis; quinolinate from L-kynurenine: step 2/3.</text>
</comment>
<evidence type="ECO:0000256" key="5">
    <source>
        <dbReference type="NCBIfam" id="TIGR01814"/>
    </source>
</evidence>
<feature type="binding site" evidence="4">
    <location>
        <position position="86"/>
    </location>
    <ligand>
        <name>pyridoxal 5'-phosphate</name>
        <dbReference type="ChEBI" id="CHEBI:597326"/>
    </ligand>
</feature>
<dbReference type="UniPathway" id="UPA00253">
    <property type="reaction ID" value="UER00329"/>
</dbReference>
<dbReference type="GO" id="GO:0030170">
    <property type="term" value="F:pyridoxal phosphate binding"/>
    <property type="evidence" value="ECO:0007669"/>
    <property type="project" value="UniProtKB-UniRule"/>
</dbReference>
<feature type="binding site" evidence="4">
    <location>
        <position position="85"/>
    </location>
    <ligand>
        <name>pyridoxal 5'-phosphate</name>
        <dbReference type="ChEBI" id="CHEBI:597326"/>
    </ligand>
</feature>
<dbReference type="GO" id="GO:0030429">
    <property type="term" value="F:kynureninase activity"/>
    <property type="evidence" value="ECO:0007669"/>
    <property type="project" value="UniProtKB-UniRule"/>
</dbReference>
<accession>A0A1G8R334</accession>
<evidence type="ECO:0000313" key="7">
    <source>
        <dbReference type="EMBL" id="SDJ11263.1"/>
    </source>
</evidence>
<comment type="similarity">
    <text evidence="4 6">Belongs to the kynureninase family.</text>
</comment>
<feature type="modified residue" description="N6-(pyridoxal phosphate)lysine" evidence="4">
    <location>
        <position position="219"/>
    </location>
</feature>
<comment type="caution">
    <text evidence="4">Lacks conserved residue(s) required for the propagation of feature annotation.</text>
</comment>
<evidence type="ECO:0000256" key="6">
    <source>
        <dbReference type="PIRNR" id="PIRNR038800"/>
    </source>
</evidence>
<dbReference type="InterPro" id="IPR015422">
    <property type="entry name" value="PyrdxlP-dep_Trfase_small"/>
</dbReference>
<comment type="cofactor">
    <cofactor evidence="4 6">
        <name>pyridoxal 5'-phosphate</name>
        <dbReference type="ChEBI" id="CHEBI:597326"/>
    </cofactor>
</comment>
<gene>
    <name evidence="4" type="primary">kynU</name>
    <name evidence="7" type="ORF">SAMN04490247_0785</name>
</gene>
<dbReference type="UniPathway" id="UPA00334">
    <property type="reaction ID" value="UER00455"/>
</dbReference>
<evidence type="ECO:0000256" key="1">
    <source>
        <dbReference type="ARBA" id="ARBA00022642"/>
    </source>
</evidence>
<comment type="function">
    <text evidence="4 6">Catalyzes the cleavage of L-kynurenine (L-Kyn) and L-3-hydroxykynurenine (L-3OHKyn) into anthranilic acid (AA) and 3-hydroxyanthranilic acid (3-OHAA), respectively.</text>
</comment>
<keyword evidence="1 4" id="KW-0662">Pyridine nucleotide biosynthesis</keyword>
<feature type="binding site" evidence="4">
    <location>
        <position position="196"/>
    </location>
    <ligand>
        <name>pyridoxal 5'-phosphate</name>
        <dbReference type="ChEBI" id="CHEBI:597326"/>
    </ligand>
</feature>
<proteinExistence type="inferred from homology"/>
<comment type="subunit">
    <text evidence="4 6">Homodimer.</text>
</comment>
<feature type="binding site" evidence="4">
    <location>
        <position position="193"/>
    </location>
    <ligand>
        <name>pyridoxal 5'-phosphate</name>
        <dbReference type="ChEBI" id="CHEBI:597326"/>
    </ligand>
</feature>
<feature type="binding site" evidence="4">
    <location>
        <position position="247"/>
    </location>
    <ligand>
        <name>pyridoxal 5'-phosphate</name>
        <dbReference type="ChEBI" id="CHEBI:597326"/>
    </ligand>
</feature>
<dbReference type="GO" id="GO:0019441">
    <property type="term" value="P:L-tryptophan catabolic process to kynurenine"/>
    <property type="evidence" value="ECO:0007669"/>
    <property type="project" value="TreeGrafter"/>
</dbReference>
<dbReference type="GO" id="GO:0097053">
    <property type="term" value="P:L-kynurenine catabolic process"/>
    <property type="evidence" value="ECO:0007669"/>
    <property type="project" value="UniProtKB-UniRule"/>
</dbReference>